<dbReference type="EMBL" id="RQXX01000002">
    <property type="protein sequence ID" value="RVV99005.1"/>
    <property type="molecule type" value="Genomic_DNA"/>
</dbReference>
<dbReference type="NCBIfam" id="TIGR02218">
    <property type="entry name" value="phg_TIGR02218"/>
    <property type="match status" value="1"/>
</dbReference>
<proteinExistence type="predicted"/>
<evidence type="ECO:0000259" key="1">
    <source>
        <dbReference type="Pfam" id="PF09356"/>
    </source>
</evidence>
<dbReference type="RefSeq" id="WP_127906238.1">
    <property type="nucleotide sequence ID" value="NZ_RQXX01000002.1"/>
</dbReference>
<evidence type="ECO:0000313" key="3">
    <source>
        <dbReference type="Proteomes" id="UP000285908"/>
    </source>
</evidence>
<dbReference type="Proteomes" id="UP000285908">
    <property type="component" value="Unassembled WGS sequence"/>
</dbReference>
<dbReference type="InterPro" id="IPR018964">
    <property type="entry name" value="Phage_phiJL001_Gp84_C"/>
</dbReference>
<protein>
    <submittedName>
        <fullName evidence="2">DUF2163 domain-containing protein</fullName>
    </submittedName>
</protein>
<dbReference type="InterPro" id="IPR011928">
    <property type="entry name" value="Phage_phiJL001_Gp84"/>
</dbReference>
<organism evidence="2 3">
    <name type="scientific">Mesobaculum littorinae</name>
    <dbReference type="NCBI Taxonomy" id="2486419"/>
    <lineage>
        <taxon>Bacteria</taxon>
        <taxon>Pseudomonadati</taxon>
        <taxon>Pseudomonadota</taxon>
        <taxon>Alphaproteobacteria</taxon>
        <taxon>Rhodobacterales</taxon>
        <taxon>Roseobacteraceae</taxon>
        <taxon>Mesobaculum</taxon>
    </lineage>
</organism>
<sequence length="296" mass="31574">MTQGTDAFAAHLASGATTLARCWRVARRDGVAFGFTDHDRALHFDGMVFDPDDGMSAAALEQTTGLAVDNTEAQGILSHDGITEADLEAGRYDGAEVLAWLVNWADPALRSLRFRGTLGEVRRAGGAFTAELRGLSEALNRPGGRIYQAGCGAVLGDRACGVDLADPAFSAEVDVAAVTPEGRLRLPGLDGYAPHWFEGGRLHVLSGRAEGLVAVIKNDRLRDGLREIEPWAEPRGGLAAGDRVRIVAGCDKSRSSCVEKFNNIINFRGFPQVPGEDWLMAYPTPGARNDGGSLQE</sequence>
<comment type="caution">
    <text evidence="2">The sequence shown here is derived from an EMBL/GenBank/DDBJ whole genome shotgun (WGS) entry which is preliminary data.</text>
</comment>
<evidence type="ECO:0000313" key="2">
    <source>
        <dbReference type="EMBL" id="RVV99005.1"/>
    </source>
</evidence>
<keyword evidence="3" id="KW-1185">Reference proteome</keyword>
<dbReference type="Pfam" id="PF09931">
    <property type="entry name" value="Phage_phiJL001_Gp84_N"/>
    <property type="match status" value="1"/>
</dbReference>
<gene>
    <name evidence="2" type="ORF">EKE94_09005</name>
</gene>
<dbReference type="Pfam" id="PF09356">
    <property type="entry name" value="Phage_BR0599"/>
    <property type="match status" value="1"/>
</dbReference>
<accession>A0A438AK60</accession>
<feature type="domain" description="Bacteriophage phiJL001 Gp84 C-terminal" evidence="1">
    <location>
        <begin position="196"/>
        <end position="277"/>
    </location>
</feature>
<reference evidence="2 3" key="1">
    <citation type="submission" date="2018-11" db="EMBL/GenBank/DDBJ databases">
        <title>Mesobaculum littorinae gen. nov., sp. nov., isolated from Littorina scabra that represents a novel genus of the order Rhodobacteraceae.</title>
        <authorList>
            <person name="Li F."/>
        </authorList>
    </citation>
    <scope>NUCLEOTIDE SEQUENCE [LARGE SCALE GENOMIC DNA]</scope>
    <source>
        <strain evidence="2 3">M0103</strain>
    </source>
</reference>
<dbReference type="OrthoDB" id="1633386at2"/>
<name>A0A438AK60_9RHOB</name>
<dbReference type="AlphaFoldDB" id="A0A438AK60"/>